<name>A0A521BZQ2_9BACT</name>
<accession>A0A521BZQ2</accession>
<proteinExistence type="inferred from homology"/>
<feature type="domain" description="Glycosyl hydrolase 109 C-terminal" evidence="7">
    <location>
        <begin position="176"/>
        <end position="360"/>
    </location>
</feature>
<keyword evidence="4" id="KW-0520">NAD</keyword>
<dbReference type="InterPro" id="IPR036291">
    <property type="entry name" value="NAD(P)-bd_dom_sf"/>
</dbReference>
<dbReference type="EMBL" id="FXTH01000004">
    <property type="protein sequence ID" value="SMO52682.1"/>
    <property type="molecule type" value="Genomic_DNA"/>
</dbReference>
<evidence type="ECO:0000313" key="8">
    <source>
        <dbReference type="EMBL" id="SMO52682.1"/>
    </source>
</evidence>
<dbReference type="Pfam" id="PF21252">
    <property type="entry name" value="Glyco_hydro_109_C"/>
    <property type="match status" value="1"/>
</dbReference>
<dbReference type="OrthoDB" id="9771072at2"/>
<organism evidence="8 9">
    <name type="scientific">Fodinibius sediminis</name>
    <dbReference type="NCBI Taxonomy" id="1214077"/>
    <lineage>
        <taxon>Bacteria</taxon>
        <taxon>Pseudomonadati</taxon>
        <taxon>Balneolota</taxon>
        <taxon>Balneolia</taxon>
        <taxon>Balneolales</taxon>
        <taxon>Balneolaceae</taxon>
        <taxon>Fodinibius</taxon>
    </lineage>
</organism>
<dbReference type="InterPro" id="IPR050463">
    <property type="entry name" value="Gfo/Idh/MocA_oxidrdct_glycsds"/>
</dbReference>
<dbReference type="Pfam" id="PF01408">
    <property type="entry name" value="GFO_IDH_MocA"/>
    <property type="match status" value="1"/>
</dbReference>
<sequence>MNIDNKISRKDFVKKASVTGIGLSVAPFSILKAKDEHKVRIGFIGVGLRGTSHVRGLAEHPDVEIPAICDKQEINAETARKVVTDAGLEAPELYTRGETDYLRMLERDDLDGVIIATPWLWHVPMAVAAMEAGKYVGLEVPAATTIDGCWDLVKTSERTGMPCMMLENACYSRDVLAILNMVRQGVFGEMVHARCAYNHNLLAETVLLNEQGNFGPGTGNYNDGKGGESNWRTQHHVSRNGDIYPTHGIGPVAHWMDINRGNRFHTITSTATKSRRLHDEIIERGGHDAPKAGVEFKQGDMVTSTITTANGESIIVTFSTTLPQVHDGDYRCQGTKGVWQVGNNSIYIDGVSPGQDQWESFDKYQKEYDSALWQKEAANAEGASHGGIDYFVRKAFVETVKQQTAPPIDVYDAAAWSAISPLSEESVAMGGHPVEFPDFTDGKWMTNERIFNPESA</sequence>
<evidence type="ECO:0000259" key="7">
    <source>
        <dbReference type="Pfam" id="PF21252"/>
    </source>
</evidence>
<keyword evidence="3" id="KW-0378">Hydrolase</keyword>
<dbReference type="InterPro" id="IPR049303">
    <property type="entry name" value="Glyco_hydro_109_C"/>
</dbReference>
<keyword evidence="5" id="KW-0326">Glycosidase</keyword>
<reference evidence="8 9" key="1">
    <citation type="submission" date="2017-05" db="EMBL/GenBank/DDBJ databases">
        <authorList>
            <person name="Varghese N."/>
            <person name="Submissions S."/>
        </authorList>
    </citation>
    <scope>NUCLEOTIDE SEQUENCE [LARGE SCALE GENOMIC DNA]</scope>
    <source>
        <strain evidence="8 9">DSM 21194</strain>
    </source>
</reference>
<gene>
    <name evidence="8" type="ORF">SAMN06265218_104219</name>
</gene>
<keyword evidence="9" id="KW-1185">Reference proteome</keyword>
<dbReference type="GO" id="GO:0000166">
    <property type="term" value="F:nucleotide binding"/>
    <property type="evidence" value="ECO:0007669"/>
    <property type="project" value="InterPro"/>
</dbReference>
<dbReference type="GO" id="GO:0016798">
    <property type="term" value="F:hydrolase activity, acting on glycosyl bonds"/>
    <property type="evidence" value="ECO:0007669"/>
    <property type="project" value="UniProtKB-KW"/>
</dbReference>
<dbReference type="PANTHER" id="PTHR43818">
    <property type="entry name" value="BCDNA.GH03377"/>
    <property type="match status" value="1"/>
</dbReference>
<evidence type="ECO:0000256" key="4">
    <source>
        <dbReference type="ARBA" id="ARBA00023027"/>
    </source>
</evidence>
<dbReference type="Proteomes" id="UP000317593">
    <property type="component" value="Unassembled WGS sequence"/>
</dbReference>
<comment type="similarity">
    <text evidence="2">Belongs to the Gfo/Idh/MocA family. Glycosyl hydrolase 109 subfamily.</text>
</comment>
<evidence type="ECO:0000256" key="5">
    <source>
        <dbReference type="ARBA" id="ARBA00023295"/>
    </source>
</evidence>
<evidence type="ECO:0000256" key="1">
    <source>
        <dbReference type="ARBA" id="ARBA00001911"/>
    </source>
</evidence>
<evidence type="ECO:0000259" key="6">
    <source>
        <dbReference type="Pfam" id="PF01408"/>
    </source>
</evidence>
<dbReference type="SUPFAM" id="SSF51735">
    <property type="entry name" value="NAD(P)-binding Rossmann-fold domains"/>
    <property type="match status" value="1"/>
</dbReference>
<protein>
    <submittedName>
        <fullName evidence="8">Predicted dehydrogenase</fullName>
    </submittedName>
</protein>
<comment type="cofactor">
    <cofactor evidence="1">
        <name>NAD(+)</name>
        <dbReference type="ChEBI" id="CHEBI:57540"/>
    </cofactor>
</comment>
<dbReference type="InterPro" id="IPR000683">
    <property type="entry name" value="Gfo/Idh/MocA-like_OxRdtase_N"/>
</dbReference>
<dbReference type="PANTHER" id="PTHR43818:SF1">
    <property type="entry name" value="GLYCOSYL HYDROLASE FAMILY 109 PROTEIN"/>
    <property type="match status" value="1"/>
</dbReference>
<evidence type="ECO:0000313" key="9">
    <source>
        <dbReference type="Proteomes" id="UP000317593"/>
    </source>
</evidence>
<dbReference type="Gene3D" id="3.30.360.10">
    <property type="entry name" value="Dihydrodipicolinate Reductase, domain 2"/>
    <property type="match status" value="1"/>
</dbReference>
<dbReference type="Gene3D" id="3.40.50.720">
    <property type="entry name" value="NAD(P)-binding Rossmann-like Domain"/>
    <property type="match status" value="1"/>
</dbReference>
<dbReference type="SUPFAM" id="SSF55347">
    <property type="entry name" value="Glyceraldehyde-3-phosphate dehydrogenase-like, C-terminal domain"/>
    <property type="match status" value="1"/>
</dbReference>
<dbReference type="AlphaFoldDB" id="A0A521BZQ2"/>
<feature type="domain" description="Gfo/Idh/MocA-like oxidoreductase N-terminal" evidence="6">
    <location>
        <begin position="39"/>
        <end position="164"/>
    </location>
</feature>
<evidence type="ECO:0000256" key="2">
    <source>
        <dbReference type="ARBA" id="ARBA00009329"/>
    </source>
</evidence>
<dbReference type="RefSeq" id="WP_142713727.1">
    <property type="nucleotide sequence ID" value="NZ_FXTH01000004.1"/>
</dbReference>
<evidence type="ECO:0000256" key="3">
    <source>
        <dbReference type="ARBA" id="ARBA00022801"/>
    </source>
</evidence>